<reference evidence="1" key="1">
    <citation type="submission" date="2014-11" db="EMBL/GenBank/DDBJ databases">
        <authorList>
            <person name="Amaro Gonzalez C."/>
        </authorList>
    </citation>
    <scope>NUCLEOTIDE SEQUENCE</scope>
</reference>
<dbReference type="AlphaFoldDB" id="A0A0E9SZ18"/>
<name>A0A0E9SZ18_ANGAN</name>
<organism evidence="1">
    <name type="scientific">Anguilla anguilla</name>
    <name type="common">European freshwater eel</name>
    <name type="synonym">Muraena anguilla</name>
    <dbReference type="NCBI Taxonomy" id="7936"/>
    <lineage>
        <taxon>Eukaryota</taxon>
        <taxon>Metazoa</taxon>
        <taxon>Chordata</taxon>
        <taxon>Craniata</taxon>
        <taxon>Vertebrata</taxon>
        <taxon>Euteleostomi</taxon>
        <taxon>Actinopterygii</taxon>
        <taxon>Neopterygii</taxon>
        <taxon>Teleostei</taxon>
        <taxon>Anguilliformes</taxon>
        <taxon>Anguillidae</taxon>
        <taxon>Anguilla</taxon>
    </lineage>
</organism>
<dbReference type="EMBL" id="GBXM01062070">
    <property type="protein sequence ID" value="JAH46507.1"/>
    <property type="molecule type" value="Transcribed_RNA"/>
</dbReference>
<accession>A0A0E9SZ18</accession>
<sequence length="36" mass="4230">MLLKKQKIKLQLCRTMTEKRGSATLQNLFSRAQMYA</sequence>
<reference evidence="1" key="2">
    <citation type="journal article" date="2015" name="Fish Shellfish Immunol.">
        <title>Early steps in the European eel (Anguilla anguilla)-Vibrio vulnificus interaction in the gills: Role of the RtxA13 toxin.</title>
        <authorList>
            <person name="Callol A."/>
            <person name="Pajuelo D."/>
            <person name="Ebbesson L."/>
            <person name="Teles M."/>
            <person name="MacKenzie S."/>
            <person name="Amaro C."/>
        </authorList>
    </citation>
    <scope>NUCLEOTIDE SEQUENCE</scope>
</reference>
<evidence type="ECO:0000313" key="1">
    <source>
        <dbReference type="EMBL" id="JAH46507.1"/>
    </source>
</evidence>
<proteinExistence type="predicted"/>
<protein>
    <submittedName>
        <fullName evidence="1">Uncharacterized protein</fullName>
    </submittedName>
</protein>